<dbReference type="NCBIfam" id="TIGR00277">
    <property type="entry name" value="HDIG"/>
    <property type="match status" value="1"/>
</dbReference>
<keyword evidence="3" id="KW-1185">Reference proteome</keyword>
<dbReference type="Pfam" id="PF01966">
    <property type="entry name" value="HD"/>
    <property type="match status" value="1"/>
</dbReference>
<proteinExistence type="predicted"/>
<dbReference type="CDD" id="cd00077">
    <property type="entry name" value="HDc"/>
    <property type="match status" value="1"/>
</dbReference>
<dbReference type="Gene3D" id="1.10.3210.10">
    <property type="entry name" value="Hypothetical protein af1432"/>
    <property type="match status" value="1"/>
</dbReference>
<feature type="domain" description="HD" evidence="1">
    <location>
        <begin position="55"/>
        <end position="172"/>
    </location>
</feature>
<evidence type="ECO:0000313" key="2">
    <source>
        <dbReference type="EMBL" id="KAK8888623.1"/>
    </source>
</evidence>
<organism evidence="2 3">
    <name type="scientific">Tritrichomonas musculus</name>
    <dbReference type="NCBI Taxonomy" id="1915356"/>
    <lineage>
        <taxon>Eukaryota</taxon>
        <taxon>Metamonada</taxon>
        <taxon>Parabasalia</taxon>
        <taxon>Tritrichomonadida</taxon>
        <taxon>Tritrichomonadidae</taxon>
        <taxon>Tritrichomonas</taxon>
    </lineage>
</organism>
<accession>A0ABR2KBW7</accession>
<dbReference type="InterPro" id="IPR006675">
    <property type="entry name" value="HDIG_dom"/>
</dbReference>
<dbReference type="Proteomes" id="UP001470230">
    <property type="component" value="Unassembled WGS sequence"/>
</dbReference>
<dbReference type="InterPro" id="IPR003607">
    <property type="entry name" value="HD/PDEase_dom"/>
</dbReference>
<dbReference type="InterPro" id="IPR051094">
    <property type="entry name" value="Diverse_Catalytic_Enzymes"/>
</dbReference>
<gene>
    <name evidence="2" type="ORF">M9Y10_033355</name>
</gene>
<dbReference type="PANTHER" id="PTHR35795">
    <property type="entry name" value="SLR1885 PROTEIN"/>
    <property type="match status" value="1"/>
</dbReference>
<dbReference type="InterPro" id="IPR006674">
    <property type="entry name" value="HD_domain"/>
</dbReference>
<dbReference type="PANTHER" id="PTHR35795:SF1">
    <property type="entry name" value="BIS(5'-NUCLEOSYL)-TETRAPHOSPHATASE, SYMMETRICAL"/>
    <property type="match status" value="1"/>
</dbReference>
<evidence type="ECO:0000259" key="1">
    <source>
        <dbReference type="Pfam" id="PF01966"/>
    </source>
</evidence>
<evidence type="ECO:0000313" key="3">
    <source>
        <dbReference type="Proteomes" id="UP001470230"/>
    </source>
</evidence>
<dbReference type="EMBL" id="JAPFFF010000005">
    <property type="protein sequence ID" value="KAK8888623.1"/>
    <property type="molecule type" value="Genomic_DNA"/>
</dbReference>
<name>A0ABR2KBW7_9EUKA</name>
<comment type="caution">
    <text evidence="2">The sequence shown here is derived from an EMBL/GenBank/DDBJ whole genome shotgun (WGS) entry which is preliminary data.</text>
</comment>
<dbReference type="SUPFAM" id="SSF109604">
    <property type="entry name" value="HD-domain/PDEase-like"/>
    <property type="match status" value="1"/>
</dbReference>
<reference evidence="2 3" key="1">
    <citation type="submission" date="2024-04" db="EMBL/GenBank/DDBJ databases">
        <title>Tritrichomonas musculus Genome.</title>
        <authorList>
            <person name="Alves-Ferreira E."/>
            <person name="Grigg M."/>
            <person name="Lorenzi H."/>
            <person name="Galac M."/>
        </authorList>
    </citation>
    <scope>NUCLEOTIDE SEQUENCE [LARGE SCALE GENOMIC DNA]</scope>
    <source>
        <strain evidence="2 3">EAF2021</strain>
    </source>
</reference>
<protein>
    <recommendedName>
        <fullName evidence="1">HD domain-containing protein</fullName>
    </recommendedName>
</protein>
<sequence length="221" mass="25242">MKIFFKKVSMRLMKIFKTILKILNLKLDIQSNMEYQKIINKYYPDGSRMREIYMCHCRSVSNLALEINKRLNLGLDPSEVEEAAMLHDIGIFLTFSPKIDCHGDEAYILHGPLGAQLLRSLGVSDKIADVAERHTGAGITIEDIDSQNLPLDRRDYSPRTTLEKLICYADKFFSKSGSLERKTLEQVRQSMAKISANTLSRFEILQAEFGENEDDADKKSD</sequence>